<reference evidence="13" key="1">
    <citation type="submission" date="2022-07" db="EMBL/GenBank/DDBJ databases">
        <title>Phylogenomic reconstructions and comparative analyses of Kickxellomycotina fungi.</title>
        <authorList>
            <person name="Reynolds N.K."/>
            <person name="Stajich J.E."/>
            <person name="Barry K."/>
            <person name="Grigoriev I.V."/>
            <person name="Crous P."/>
            <person name="Smith M.E."/>
        </authorList>
    </citation>
    <scope>NUCLEOTIDE SEQUENCE</scope>
    <source>
        <strain evidence="13">NBRC 105413</strain>
    </source>
</reference>
<feature type="signal peptide" evidence="12">
    <location>
        <begin position="1"/>
        <end position="29"/>
    </location>
</feature>
<evidence type="ECO:0000256" key="12">
    <source>
        <dbReference type="SAM" id="SignalP"/>
    </source>
</evidence>
<evidence type="ECO:0000256" key="5">
    <source>
        <dbReference type="ARBA" id="ARBA00022679"/>
    </source>
</evidence>
<keyword evidence="3" id="KW-0337">GPI-anchor biosynthesis</keyword>
<comment type="similarity">
    <text evidence="10">Belongs to the glycosyltransferase 22 family. PIGZ subfamily.</text>
</comment>
<dbReference type="AlphaFoldDB" id="A0A9W7XPC1"/>
<evidence type="ECO:0000256" key="4">
    <source>
        <dbReference type="ARBA" id="ARBA00022676"/>
    </source>
</evidence>
<feature type="transmembrane region" description="Helical" evidence="11">
    <location>
        <begin position="175"/>
        <end position="200"/>
    </location>
</feature>
<keyword evidence="5" id="KW-0808">Transferase</keyword>
<evidence type="ECO:0000256" key="3">
    <source>
        <dbReference type="ARBA" id="ARBA00022502"/>
    </source>
</evidence>
<keyword evidence="4 11" id="KW-0328">Glycosyltransferase</keyword>
<evidence type="ECO:0000256" key="9">
    <source>
        <dbReference type="ARBA" id="ARBA00023136"/>
    </source>
</evidence>
<sequence>MRRSTAVLFYGSLLVLRVLLALTPSYIHPDEFFQAPEISAGDILKLDVQRTWEFTSAKPIRSILPVFVFTGPPLALLRVMRDVFGVSISSAWLFRASRGFAALLSLLVDVNVLGAIRRSSPGAQLQATAVLLASSYCVLVFHTHTFSNAYASVVLSVCFNLLSRIEQCKVRKSTVPVGVCVGFGCLMTFGSFVHISFAMFAMPLGIGAVVMAGIGGAAWMALGGIFAASVAVTADTAYYGGSLSAPVLTMANNFRYNSDADNLATHGRHPRFMHLLVSLPLLFGPLLFLALYGLWAAIKRRQTVSYLSTCAGASVICGLGLLSLAPHQEPRFMVPALSGIFVASWRWHRVAPRHFWILWVVFNLAMALIFGVVHQTGIVPAARYLAETSVFGSPVCKQIAGSPAHAVCMPSTLKAVEDPWVAADNVTTRALFYRSFPAPRHLLNQPLQPEHPMARVKITDLIMISDADAQSILLNQPLVRCSLATEDIDKTSVFLQTELGHFERSLLAVPASADIAQIIRPLGSSVHLIPLFSYRPHVNFDHIAEVLRNPMQRSSFDIFLMCQT</sequence>
<comment type="pathway">
    <text evidence="2">Glycolipid biosynthesis; glycosylphosphatidylinositol-anchor biosynthesis.</text>
</comment>
<keyword evidence="14" id="KW-1185">Reference proteome</keyword>
<evidence type="ECO:0000256" key="10">
    <source>
        <dbReference type="ARBA" id="ARBA00038466"/>
    </source>
</evidence>
<evidence type="ECO:0000256" key="11">
    <source>
        <dbReference type="RuleBase" id="RU363075"/>
    </source>
</evidence>
<dbReference type="GO" id="GO:0005789">
    <property type="term" value="C:endoplasmic reticulum membrane"/>
    <property type="evidence" value="ECO:0007669"/>
    <property type="project" value="UniProtKB-SubCell"/>
</dbReference>
<evidence type="ECO:0000256" key="2">
    <source>
        <dbReference type="ARBA" id="ARBA00004687"/>
    </source>
</evidence>
<dbReference type="InterPro" id="IPR005599">
    <property type="entry name" value="GPI_mannosylTrfase"/>
</dbReference>
<evidence type="ECO:0000313" key="13">
    <source>
        <dbReference type="EMBL" id="KAJ1647341.1"/>
    </source>
</evidence>
<dbReference type="GO" id="GO:0006506">
    <property type="term" value="P:GPI anchor biosynthetic process"/>
    <property type="evidence" value="ECO:0007669"/>
    <property type="project" value="UniProtKB-KW"/>
</dbReference>
<dbReference type="PANTHER" id="PTHR22760">
    <property type="entry name" value="GLYCOSYLTRANSFERASE"/>
    <property type="match status" value="1"/>
</dbReference>
<feature type="transmembrane region" description="Helical" evidence="11">
    <location>
        <begin position="354"/>
        <end position="373"/>
    </location>
</feature>
<keyword evidence="8 11" id="KW-1133">Transmembrane helix</keyword>
<keyword evidence="9 11" id="KW-0472">Membrane</keyword>
<comment type="subcellular location">
    <subcellularLocation>
        <location evidence="1 11">Endoplasmic reticulum membrane</location>
        <topology evidence="1 11">Multi-pass membrane protein</topology>
    </subcellularLocation>
</comment>
<name>A0A9W7XPC1_9FUNG</name>
<feature type="chain" id="PRO_5040728600" description="Mannosyltransferase" evidence="12">
    <location>
        <begin position="30"/>
        <end position="564"/>
    </location>
</feature>
<evidence type="ECO:0000256" key="6">
    <source>
        <dbReference type="ARBA" id="ARBA00022692"/>
    </source>
</evidence>
<feature type="transmembrane region" description="Helical" evidence="11">
    <location>
        <begin position="275"/>
        <end position="298"/>
    </location>
</feature>
<dbReference type="PANTHER" id="PTHR22760:SF3">
    <property type="entry name" value="GPI MANNOSYLTRANSFERASE 4"/>
    <property type="match status" value="1"/>
</dbReference>
<feature type="transmembrane region" description="Helical" evidence="11">
    <location>
        <begin position="304"/>
        <end position="325"/>
    </location>
</feature>
<evidence type="ECO:0000256" key="8">
    <source>
        <dbReference type="ARBA" id="ARBA00022989"/>
    </source>
</evidence>
<keyword evidence="12" id="KW-0732">Signal</keyword>
<keyword evidence="7 11" id="KW-0256">Endoplasmic reticulum</keyword>
<organism evidence="13 14">
    <name type="scientific">Coemansia asiatica</name>
    <dbReference type="NCBI Taxonomy" id="1052880"/>
    <lineage>
        <taxon>Eukaryota</taxon>
        <taxon>Fungi</taxon>
        <taxon>Fungi incertae sedis</taxon>
        <taxon>Zoopagomycota</taxon>
        <taxon>Kickxellomycotina</taxon>
        <taxon>Kickxellomycetes</taxon>
        <taxon>Kickxellales</taxon>
        <taxon>Kickxellaceae</taxon>
        <taxon>Coemansia</taxon>
    </lineage>
</organism>
<evidence type="ECO:0000313" key="14">
    <source>
        <dbReference type="Proteomes" id="UP001145021"/>
    </source>
</evidence>
<comment type="caution">
    <text evidence="13">The sequence shown here is derived from an EMBL/GenBank/DDBJ whole genome shotgun (WGS) entry which is preliminary data.</text>
</comment>
<protein>
    <recommendedName>
        <fullName evidence="11">Mannosyltransferase</fullName>
        <ecNumber evidence="11">2.4.1.-</ecNumber>
    </recommendedName>
</protein>
<feature type="transmembrane region" description="Helical" evidence="11">
    <location>
        <begin position="206"/>
        <end position="232"/>
    </location>
</feature>
<gene>
    <name evidence="13" type="primary">SMP3</name>
    <name evidence="13" type="ORF">LPJ64_001253</name>
</gene>
<accession>A0A9W7XPC1</accession>
<proteinExistence type="inferred from homology"/>
<dbReference type="Pfam" id="PF03901">
    <property type="entry name" value="Glyco_transf_22"/>
    <property type="match status" value="1"/>
</dbReference>
<dbReference type="EMBL" id="JANBOH010000032">
    <property type="protein sequence ID" value="KAJ1647341.1"/>
    <property type="molecule type" value="Genomic_DNA"/>
</dbReference>
<feature type="transmembrane region" description="Helical" evidence="11">
    <location>
        <begin position="147"/>
        <end position="163"/>
    </location>
</feature>
<dbReference type="Proteomes" id="UP001145021">
    <property type="component" value="Unassembled WGS sequence"/>
</dbReference>
<keyword evidence="6 11" id="KW-0812">Transmembrane</keyword>
<evidence type="ECO:0000256" key="1">
    <source>
        <dbReference type="ARBA" id="ARBA00004477"/>
    </source>
</evidence>
<dbReference type="GO" id="GO:0000026">
    <property type="term" value="F:alpha-1,2-mannosyltransferase activity"/>
    <property type="evidence" value="ECO:0007669"/>
    <property type="project" value="TreeGrafter"/>
</dbReference>
<dbReference type="EC" id="2.4.1.-" evidence="11"/>
<evidence type="ECO:0000256" key="7">
    <source>
        <dbReference type="ARBA" id="ARBA00022824"/>
    </source>
</evidence>